<proteinExistence type="inferred from homology"/>
<keyword evidence="3 5" id="KW-0690">Ribosome biogenesis</keyword>
<evidence type="ECO:0000256" key="4">
    <source>
        <dbReference type="ARBA" id="ARBA00023242"/>
    </source>
</evidence>
<feature type="compositionally biased region" description="Gly residues" evidence="6">
    <location>
        <begin position="295"/>
        <end position="304"/>
    </location>
</feature>
<protein>
    <recommendedName>
        <fullName evidence="5">Ribosome biogenesis regulatory protein</fullName>
    </recommendedName>
</protein>
<evidence type="ECO:0000256" key="2">
    <source>
        <dbReference type="ARBA" id="ARBA00010077"/>
    </source>
</evidence>
<dbReference type="Proteomes" id="UP001445076">
    <property type="component" value="Unassembled WGS sequence"/>
</dbReference>
<dbReference type="InterPro" id="IPR007023">
    <property type="entry name" value="Ribosom_reg"/>
</dbReference>
<feature type="non-terminal residue" evidence="7">
    <location>
        <position position="317"/>
    </location>
</feature>
<comment type="function">
    <text evidence="5">Involved in ribosomal large subunit assembly.</text>
</comment>
<feature type="compositionally biased region" description="Basic residues" evidence="6">
    <location>
        <begin position="255"/>
        <end position="292"/>
    </location>
</feature>
<comment type="similarity">
    <text evidence="2 5">Belongs to the RRS1 family.</text>
</comment>
<organism evidence="7 8">
    <name type="scientific">Cherax quadricarinatus</name>
    <name type="common">Australian red claw crayfish</name>
    <dbReference type="NCBI Taxonomy" id="27406"/>
    <lineage>
        <taxon>Eukaryota</taxon>
        <taxon>Metazoa</taxon>
        <taxon>Ecdysozoa</taxon>
        <taxon>Arthropoda</taxon>
        <taxon>Crustacea</taxon>
        <taxon>Multicrustacea</taxon>
        <taxon>Malacostraca</taxon>
        <taxon>Eumalacostraca</taxon>
        <taxon>Eucarida</taxon>
        <taxon>Decapoda</taxon>
        <taxon>Pleocyemata</taxon>
        <taxon>Astacidea</taxon>
        <taxon>Parastacoidea</taxon>
        <taxon>Parastacidae</taxon>
        <taxon>Cherax</taxon>
    </lineage>
</organism>
<reference evidence="7 8" key="1">
    <citation type="journal article" date="2024" name="BMC Genomics">
        <title>Genome assembly of redclaw crayfish (Cherax quadricarinatus) provides insights into its immune adaptation and hypoxia tolerance.</title>
        <authorList>
            <person name="Liu Z."/>
            <person name="Zheng J."/>
            <person name="Li H."/>
            <person name="Fang K."/>
            <person name="Wang S."/>
            <person name="He J."/>
            <person name="Zhou D."/>
            <person name="Weng S."/>
            <person name="Chi M."/>
            <person name="Gu Z."/>
            <person name="He J."/>
            <person name="Li F."/>
            <person name="Wang M."/>
        </authorList>
    </citation>
    <scope>NUCLEOTIDE SEQUENCE [LARGE SCALE GENOMIC DNA]</scope>
    <source>
        <strain evidence="7">ZL_2023a</strain>
    </source>
</reference>
<dbReference type="GO" id="GO:0030687">
    <property type="term" value="C:preribosome, large subunit precursor"/>
    <property type="evidence" value="ECO:0007669"/>
    <property type="project" value="TreeGrafter"/>
</dbReference>
<gene>
    <name evidence="7" type="ORF">OTU49_001076</name>
</gene>
<feature type="region of interest" description="Disordered" evidence="6">
    <location>
        <begin position="255"/>
        <end position="317"/>
    </location>
</feature>
<comment type="subcellular location">
    <subcellularLocation>
        <location evidence="1 5">Nucleus</location>
    </subcellularLocation>
</comment>
<dbReference type="PANTHER" id="PTHR17602">
    <property type="entry name" value="RIBOSOME BIOGENESIS REGULATORY PROTEIN"/>
    <property type="match status" value="1"/>
</dbReference>
<dbReference type="Pfam" id="PF04939">
    <property type="entry name" value="RRS1"/>
    <property type="match status" value="1"/>
</dbReference>
<evidence type="ECO:0000256" key="1">
    <source>
        <dbReference type="ARBA" id="ARBA00004123"/>
    </source>
</evidence>
<evidence type="ECO:0000313" key="8">
    <source>
        <dbReference type="Proteomes" id="UP001445076"/>
    </source>
</evidence>
<dbReference type="GO" id="GO:0042273">
    <property type="term" value="P:ribosomal large subunit biogenesis"/>
    <property type="evidence" value="ECO:0007669"/>
    <property type="project" value="TreeGrafter"/>
</dbReference>
<dbReference type="GO" id="GO:0005730">
    <property type="term" value="C:nucleolus"/>
    <property type="evidence" value="ECO:0007669"/>
    <property type="project" value="TreeGrafter"/>
</dbReference>
<keyword evidence="4 5" id="KW-0539">Nucleus</keyword>
<evidence type="ECO:0000256" key="5">
    <source>
        <dbReference type="RuleBase" id="RU364132"/>
    </source>
</evidence>
<feature type="non-terminal residue" evidence="7">
    <location>
        <position position="1"/>
    </location>
</feature>
<feature type="region of interest" description="Disordered" evidence="6">
    <location>
        <begin position="184"/>
        <end position="210"/>
    </location>
</feature>
<keyword evidence="8" id="KW-1185">Reference proteome</keyword>
<dbReference type="AlphaFoldDB" id="A0AAW0XI49"/>
<evidence type="ECO:0000256" key="3">
    <source>
        <dbReference type="ARBA" id="ARBA00022517"/>
    </source>
</evidence>
<comment type="caution">
    <text evidence="7">The sequence shown here is derived from an EMBL/GenBank/DDBJ whole genome shotgun (WGS) entry which is preliminary data.</text>
</comment>
<name>A0AAW0XI49_CHEQU</name>
<dbReference type="PANTHER" id="PTHR17602:SF4">
    <property type="entry name" value="RIBOSOME BIOGENESIS REGULATORY PROTEIN HOMOLOG"/>
    <property type="match status" value="1"/>
</dbReference>
<dbReference type="GO" id="GO:0000447">
    <property type="term" value="P:endonucleolytic cleavage in ITS1 to separate SSU-rRNA from 5.8S rRNA and LSU-rRNA from tricistronic rRNA transcript (SSU-rRNA, 5.8S rRNA, LSU-rRNA)"/>
    <property type="evidence" value="ECO:0007669"/>
    <property type="project" value="TreeGrafter"/>
</dbReference>
<evidence type="ECO:0000313" key="7">
    <source>
        <dbReference type="EMBL" id="KAK8744238.1"/>
    </source>
</evidence>
<dbReference type="EMBL" id="JARKIK010000023">
    <property type="protein sequence ID" value="KAK8744238.1"/>
    <property type="molecule type" value="Genomic_DNA"/>
</dbReference>
<sequence length="317" mass="36028">RDEDQCDAYLCSLARDGIQALLTKVWDLPSEQIDNSIYVTLPKPVTKLPREKPVPKGKEITKWEQYAREKGIKRRKKGKKVWDEVLKQFVPRYGYRKILAEKEKNWVKEVPDNADPYEDQFAKAAEIKKENIAKNEYQRLRNIAKHRKLKVPNVGITGNEYASAKDLGLATHYARHATASLGKFQPDLPNEKKVKGLGKKRKHEDTTGDAEVEKKRYMAVLEKIDKPDLNLEGAVHKQIRDENVIMDLERRGGKKYGRRSKMGGRHRTKSDHRAAKLGKGYHKIKAKIKSKAKFGGTGKGGSKGNFGDMRKGAGKGK</sequence>
<evidence type="ECO:0000256" key="6">
    <source>
        <dbReference type="SAM" id="MobiDB-lite"/>
    </source>
</evidence>
<accession>A0AAW0XI49</accession>